<dbReference type="Gene3D" id="4.10.365.10">
    <property type="entry name" value="p27"/>
    <property type="match status" value="1"/>
</dbReference>
<dbReference type="KEGG" id="crb:17898671"/>
<dbReference type="GO" id="GO:0005654">
    <property type="term" value="C:nucleoplasm"/>
    <property type="evidence" value="ECO:0007669"/>
    <property type="project" value="UniProtKB-SubCell"/>
</dbReference>
<keyword evidence="8" id="KW-1185">Reference proteome</keyword>
<sequence>LTREKPQILQRERQRKMSLREMSETKSLVFKRNSDFEGSNIKRIRLDDDDEDVLRSPTRTLSSSSSSSLAYSVSDSGNFCSAALSEEDDHQSSSISSGCTSSETNEIAANTRLPCLDLEAQKISETETETSTLITNNFRKQGSPVSENQGETAEMDSATTTERREQRKAEMKTKKMGKSPTQAEIDDFFSAAERFDQKRFTEKYNYDIVNDTPLEGRYQWVSLKP</sequence>
<feature type="region of interest" description="Disordered" evidence="5">
    <location>
        <begin position="84"/>
        <end position="103"/>
    </location>
</feature>
<comment type="subcellular location">
    <subcellularLocation>
        <location evidence="1">Nucleus</location>
        <location evidence="1">Nucleoplasm</location>
    </subcellularLocation>
</comment>
<dbReference type="PIRSF" id="PIRSF017811">
    <property type="entry name" value="CDK_inhib_pln"/>
    <property type="match status" value="1"/>
</dbReference>
<dbReference type="GO" id="GO:0004861">
    <property type="term" value="F:cyclin-dependent protein serine/threonine kinase inhibitor activity"/>
    <property type="evidence" value="ECO:0007669"/>
    <property type="project" value="InterPro"/>
</dbReference>
<feature type="region of interest" description="Disordered" evidence="5">
    <location>
        <begin position="139"/>
        <end position="182"/>
    </location>
</feature>
<dbReference type="InterPro" id="IPR003175">
    <property type="entry name" value="CDI_dom"/>
</dbReference>
<dbReference type="InterPro" id="IPR044898">
    <property type="entry name" value="CDI_dom_sf"/>
</dbReference>
<dbReference type="InterPro" id="IPR044275">
    <property type="entry name" value="KRP"/>
</dbReference>
<evidence type="ECO:0000256" key="5">
    <source>
        <dbReference type="SAM" id="MobiDB-lite"/>
    </source>
</evidence>
<keyword evidence="4" id="KW-0131">Cell cycle</keyword>
<feature type="compositionally biased region" description="Low complexity" evidence="5">
    <location>
        <begin position="92"/>
        <end position="102"/>
    </location>
</feature>
<dbReference type="EMBL" id="KB870805">
    <property type="protein sequence ID" value="EOA38477.1"/>
    <property type="molecule type" value="Genomic_DNA"/>
</dbReference>
<dbReference type="Pfam" id="PF02234">
    <property type="entry name" value="CDI"/>
    <property type="match status" value="1"/>
</dbReference>
<dbReference type="Proteomes" id="UP000029121">
    <property type="component" value="Unassembled WGS sequence"/>
</dbReference>
<evidence type="ECO:0000256" key="2">
    <source>
        <dbReference type="ARBA" id="ARBA00010274"/>
    </source>
</evidence>
<keyword evidence="3" id="KW-0649">Protein kinase inhibitor</keyword>
<comment type="similarity">
    <text evidence="2">Belongs to the CDI family. ICK/KRP subfamily.</text>
</comment>
<evidence type="ECO:0000313" key="8">
    <source>
        <dbReference type="Proteomes" id="UP000029121"/>
    </source>
</evidence>
<feature type="region of interest" description="Disordered" evidence="5">
    <location>
        <begin position="1"/>
        <end position="24"/>
    </location>
</feature>
<protein>
    <recommendedName>
        <fullName evidence="6">Cyclin-dependent kinase inhibitor domain-containing protein</fullName>
    </recommendedName>
</protein>
<feature type="compositionally biased region" description="Basic and acidic residues" evidence="5">
    <location>
        <begin position="1"/>
        <end position="12"/>
    </location>
</feature>
<dbReference type="eggNOG" id="ENOG502R7GZ">
    <property type="taxonomic scope" value="Eukaryota"/>
</dbReference>
<dbReference type="FunFam" id="4.10.365.10:FF:000005">
    <property type="entry name" value="Cyclin-dependent kinase inhibitor 7"/>
    <property type="match status" value="1"/>
</dbReference>
<evidence type="ECO:0000256" key="3">
    <source>
        <dbReference type="ARBA" id="ARBA00023013"/>
    </source>
</evidence>
<evidence type="ECO:0000259" key="6">
    <source>
        <dbReference type="Pfam" id="PF02234"/>
    </source>
</evidence>
<dbReference type="AlphaFoldDB" id="R0GRE5"/>
<evidence type="ECO:0000256" key="1">
    <source>
        <dbReference type="ARBA" id="ARBA00004642"/>
    </source>
</evidence>
<dbReference type="GO" id="GO:0051726">
    <property type="term" value="P:regulation of cell cycle"/>
    <property type="evidence" value="ECO:0007669"/>
    <property type="project" value="InterPro"/>
</dbReference>
<proteinExistence type="inferred from homology"/>
<name>R0GRE5_9BRAS</name>
<evidence type="ECO:0000256" key="4">
    <source>
        <dbReference type="ARBA" id="ARBA00023306"/>
    </source>
</evidence>
<gene>
    <name evidence="7" type="ORF">CARUB_v10010232mg</name>
</gene>
<reference evidence="8" key="1">
    <citation type="journal article" date="2013" name="Nat. Genet.">
        <title>The Capsella rubella genome and the genomic consequences of rapid mating system evolution.</title>
        <authorList>
            <person name="Slotte T."/>
            <person name="Hazzouri K.M."/>
            <person name="Agren J.A."/>
            <person name="Koenig D."/>
            <person name="Maumus F."/>
            <person name="Guo Y.L."/>
            <person name="Steige K."/>
            <person name="Platts A.E."/>
            <person name="Escobar J.S."/>
            <person name="Newman L.K."/>
            <person name="Wang W."/>
            <person name="Mandakova T."/>
            <person name="Vello E."/>
            <person name="Smith L.M."/>
            <person name="Henz S.R."/>
            <person name="Steffen J."/>
            <person name="Takuno S."/>
            <person name="Brandvain Y."/>
            <person name="Coop G."/>
            <person name="Andolfatto P."/>
            <person name="Hu T.T."/>
            <person name="Blanchette M."/>
            <person name="Clark R.M."/>
            <person name="Quesneville H."/>
            <person name="Nordborg M."/>
            <person name="Gaut B.S."/>
            <person name="Lysak M.A."/>
            <person name="Jenkins J."/>
            <person name="Grimwood J."/>
            <person name="Chapman J."/>
            <person name="Prochnik S."/>
            <person name="Shu S."/>
            <person name="Rokhsar D."/>
            <person name="Schmutz J."/>
            <person name="Weigel D."/>
            <person name="Wright S.I."/>
        </authorList>
    </citation>
    <scope>NUCLEOTIDE SEQUENCE [LARGE SCALE GENOMIC DNA]</scope>
    <source>
        <strain evidence="8">cv. Monte Gargano</strain>
    </source>
</reference>
<feature type="non-terminal residue" evidence="7">
    <location>
        <position position="1"/>
    </location>
</feature>
<organism evidence="7 8">
    <name type="scientific">Capsella rubella</name>
    <dbReference type="NCBI Taxonomy" id="81985"/>
    <lineage>
        <taxon>Eukaryota</taxon>
        <taxon>Viridiplantae</taxon>
        <taxon>Streptophyta</taxon>
        <taxon>Embryophyta</taxon>
        <taxon>Tracheophyta</taxon>
        <taxon>Spermatophyta</taxon>
        <taxon>Magnoliopsida</taxon>
        <taxon>eudicotyledons</taxon>
        <taxon>Gunneridae</taxon>
        <taxon>Pentapetalae</taxon>
        <taxon>rosids</taxon>
        <taxon>malvids</taxon>
        <taxon>Brassicales</taxon>
        <taxon>Brassicaceae</taxon>
        <taxon>Camelineae</taxon>
        <taxon>Capsella</taxon>
    </lineage>
</organism>
<dbReference type="PANTHER" id="PTHR46776">
    <property type="entry name" value="CYCLIN-DEPENDENT KINASE INHIBITOR 4-RELATED"/>
    <property type="match status" value="1"/>
</dbReference>
<dbReference type="STRING" id="81985.R0GRE5"/>
<dbReference type="OrthoDB" id="9940972at2759"/>
<accession>R0GRE5</accession>
<feature type="compositionally biased region" description="Polar residues" evidence="5">
    <location>
        <begin position="139"/>
        <end position="151"/>
    </location>
</feature>
<feature type="domain" description="Cyclin-dependent kinase inhibitor" evidence="6">
    <location>
        <begin position="180"/>
        <end position="223"/>
    </location>
</feature>
<feature type="compositionally biased region" description="Basic and acidic residues" evidence="5">
    <location>
        <begin position="161"/>
        <end position="173"/>
    </location>
</feature>
<evidence type="ECO:0000313" key="7">
    <source>
        <dbReference type="EMBL" id="EOA38477.1"/>
    </source>
</evidence>